<dbReference type="EMBL" id="JAGGKQ010000001">
    <property type="protein sequence ID" value="MBP1921144.1"/>
    <property type="molecule type" value="Genomic_DNA"/>
</dbReference>
<dbReference type="AlphaFoldDB" id="A0A8T4G9P7"/>
<feature type="transmembrane region" description="Helical" evidence="1">
    <location>
        <begin position="15"/>
        <end position="37"/>
    </location>
</feature>
<evidence type="ECO:0000313" key="2">
    <source>
        <dbReference type="EMBL" id="MBP1921144.1"/>
    </source>
</evidence>
<keyword evidence="1" id="KW-0812">Transmembrane</keyword>
<name>A0A8T4G9P7_9EURY</name>
<gene>
    <name evidence="2" type="ORF">J2751_000127</name>
</gene>
<evidence type="ECO:0000256" key="1">
    <source>
        <dbReference type="SAM" id="Phobius"/>
    </source>
</evidence>
<proteinExistence type="predicted"/>
<keyword evidence="3" id="KW-1185">Reference proteome</keyword>
<feature type="transmembrane region" description="Helical" evidence="1">
    <location>
        <begin position="74"/>
        <end position="97"/>
    </location>
</feature>
<reference evidence="2" key="1">
    <citation type="submission" date="2021-03" db="EMBL/GenBank/DDBJ databases">
        <title>Genomic Encyclopedia of Type Strains, Phase IV (KMG-IV): sequencing the most valuable type-strain genomes for metagenomic binning, comparative biology and taxonomic classification.</title>
        <authorList>
            <person name="Goeker M."/>
        </authorList>
    </citation>
    <scope>NUCLEOTIDE SEQUENCE</scope>
    <source>
        <strain evidence="2">DSM 23564</strain>
    </source>
</reference>
<dbReference type="RefSeq" id="WP_209482526.1">
    <property type="nucleotide sequence ID" value="NZ_JAGGKQ010000001.1"/>
</dbReference>
<protein>
    <submittedName>
        <fullName evidence="2">Uncharacterized protein</fullName>
    </submittedName>
</protein>
<dbReference type="Proteomes" id="UP000823588">
    <property type="component" value="Unassembled WGS sequence"/>
</dbReference>
<organism evidence="2 3">
    <name type="scientific">Halorubrum alkaliphilum</name>
    <dbReference type="NCBI Taxonomy" id="261290"/>
    <lineage>
        <taxon>Archaea</taxon>
        <taxon>Methanobacteriati</taxon>
        <taxon>Methanobacteriota</taxon>
        <taxon>Stenosarchaea group</taxon>
        <taxon>Halobacteria</taxon>
        <taxon>Halobacteriales</taxon>
        <taxon>Haloferacaceae</taxon>
        <taxon>Halorubrum</taxon>
    </lineage>
</organism>
<evidence type="ECO:0000313" key="3">
    <source>
        <dbReference type="Proteomes" id="UP000823588"/>
    </source>
</evidence>
<keyword evidence="1" id="KW-0472">Membrane</keyword>
<comment type="caution">
    <text evidence="2">The sequence shown here is derived from an EMBL/GenBank/DDBJ whole genome shotgun (WGS) entry which is preliminary data.</text>
</comment>
<sequence length="103" mass="10806">MSPNETHTARRATRWIRLLAVVVTVGFLASVGVHLGAYGQRVVAELSTWFDRTPFGTDPESLSVVPTLLHDASVIGGILTIAGAGWLALVLLVRVAVGLSASA</sequence>
<keyword evidence="1" id="KW-1133">Transmembrane helix</keyword>
<accession>A0A8T4G9P7</accession>